<evidence type="ECO:0000256" key="2">
    <source>
        <dbReference type="ARBA" id="ARBA00004184"/>
    </source>
</evidence>
<dbReference type="InterPro" id="IPR036771">
    <property type="entry name" value="ATPsynth_dsu/esu_N"/>
</dbReference>
<dbReference type="GO" id="GO:0005886">
    <property type="term" value="C:plasma membrane"/>
    <property type="evidence" value="ECO:0007669"/>
    <property type="project" value="UniProtKB-SubCell"/>
</dbReference>
<evidence type="ECO:0000313" key="13">
    <source>
        <dbReference type="EMBL" id="SFH43072.1"/>
    </source>
</evidence>
<keyword evidence="6 11" id="KW-0406">Ion transport</keyword>
<dbReference type="STRING" id="442341.SAMN04487959_10430"/>
<keyword evidence="8 11" id="KW-0139">CF(1)</keyword>
<comment type="subcellular location">
    <subcellularLocation>
        <location evidence="11">Cell membrane</location>
        <topology evidence="11">Peripheral membrane protein</topology>
    </subcellularLocation>
    <subcellularLocation>
        <location evidence="2">Endomembrane system</location>
        <topology evidence="2">Peripheral membrane protein</topology>
    </subcellularLocation>
</comment>
<evidence type="ECO:0000256" key="10">
    <source>
        <dbReference type="ARBA" id="ARBA00031795"/>
    </source>
</evidence>
<evidence type="ECO:0000256" key="3">
    <source>
        <dbReference type="ARBA" id="ARBA00005712"/>
    </source>
</evidence>
<dbReference type="NCBIfam" id="TIGR03166">
    <property type="entry name" value="alt_F1F0_F1_eps"/>
    <property type="match status" value="1"/>
</dbReference>
<dbReference type="GO" id="GO:0045259">
    <property type="term" value="C:proton-transporting ATP synthase complex"/>
    <property type="evidence" value="ECO:0007669"/>
    <property type="project" value="UniProtKB-KW"/>
</dbReference>
<evidence type="ECO:0000259" key="12">
    <source>
        <dbReference type="Pfam" id="PF02823"/>
    </source>
</evidence>
<evidence type="ECO:0000256" key="6">
    <source>
        <dbReference type="ARBA" id="ARBA00023065"/>
    </source>
</evidence>
<dbReference type="RefSeq" id="WP_092844403.1">
    <property type="nucleotide sequence ID" value="NZ_FOPY01000004.1"/>
</dbReference>
<evidence type="ECO:0000256" key="1">
    <source>
        <dbReference type="ARBA" id="ARBA00003543"/>
    </source>
</evidence>
<keyword evidence="11" id="KW-0375">Hydrogen ion transport</keyword>
<accession>A0A1I2ZYU0</accession>
<dbReference type="CDD" id="cd12152">
    <property type="entry name" value="F1-ATPase_delta"/>
    <property type="match status" value="1"/>
</dbReference>
<dbReference type="InterPro" id="IPR024037">
    <property type="entry name" value="Alt_ATP_synth_F1_esu"/>
</dbReference>
<dbReference type="GO" id="GO:0046933">
    <property type="term" value="F:proton-transporting ATP synthase activity, rotational mechanism"/>
    <property type="evidence" value="ECO:0007669"/>
    <property type="project" value="UniProtKB-UniRule"/>
</dbReference>
<name>A0A1I2ZYU0_9GAMM</name>
<dbReference type="AlphaFoldDB" id="A0A1I2ZYU0"/>
<evidence type="ECO:0000313" key="14">
    <source>
        <dbReference type="Proteomes" id="UP000199040"/>
    </source>
</evidence>
<dbReference type="Proteomes" id="UP000199040">
    <property type="component" value="Unassembled WGS sequence"/>
</dbReference>
<dbReference type="HAMAP" id="MF_00530">
    <property type="entry name" value="ATP_synth_epsil_bac"/>
    <property type="match status" value="1"/>
</dbReference>
<comment type="function">
    <text evidence="1 11">Produces ATP from ADP in the presence of a proton gradient across the membrane.</text>
</comment>
<evidence type="ECO:0000256" key="4">
    <source>
        <dbReference type="ARBA" id="ARBA00014480"/>
    </source>
</evidence>
<dbReference type="Gene3D" id="2.60.15.10">
    <property type="entry name" value="F0F1 ATP synthase delta/epsilon subunit, N-terminal"/>
    <property type="match status" value="1"/>
</dbReference>
<dbReference type="NCBIfam" id="NF009981">
    <property type="entry name" value="PRK13447.1"/>
    <property type="match status" value="1"/>
</dbReference>
<dbReference type="InterPro" id="IPR020546">
    <property type="entry name" value="ATP_synth_F1_dsu/esu_N"/>
</dbReference>
<dbReference type="Pfam" id="PF02823">
    <property type="entry name" value="ATP-synt_DE_N"/>
    <property type="match status" value="1"/>
</dbReference>
<evidence type="ECO:0000256" key="5">
    <source>
        <dbReference type="ARBA" id="ARBA00022448"/>
    </source>
</evidence>
<comment type="subunit">
    <text evidence="11">F-type ATPases have 2 components, CF(1) - the catalytic core - and CF(0) - the membrane proton channel. CF(1) has five subunits: alpha(3), beta(3), gamma(1), delta(1), epsilon(1). CF(0) has three main subunits: a, b and c.</text>
</comment>
<reference evidence="13 14" key="1">
    <citation type="submission" date="2016-10" db="EMBL/GenBank/DDBJ databases">
        <authorList>
            <person name="de Groot N.N."/>
        </authorList>
    </citation>
    <scope>NUCLEOTIDE SEQUENCE [LARGE SCALE GENOMIC DNA]</scope>
    <source>
        <strain evidence="13 14">CGMCC 1.6848</strain>
    </source>
</reference>
<dbReference type="GO" id="GO:0005524">
    <property type="term" value="F:ATP binding"/>
    <property type="evidence" value="ECO:0007669"/>
    <property type="project" value="UniProtKB-UniRule"/>
</dbReference>
<keyword evidence="14" id="KW-1185">Reference proteome</keyword>
<evidence type="ECO:0000256" key="9">
    <source>
        <dbReference type="ARBA" id="ARBA00030215"/>
    </source>
</evidence>
<proteinExistence type="inferred from homology"/>
<comment type="similarity">
    <text evidence="3 11">Belongs to the ATPase epsilon chain family.</text>
</comment>
<dbReference type="InterPro" id="IPR001469">
    <property type="entry name" value="ATP_synth_F1_dsu/esu"/>
</dbReference>
<protein>
    <recommendedName>
        <fullName evidence="4 11">ATP synthase epsilon chain</fullName>
    </recommendedName>
    <alternativeName>
        <fullName evidence="10 11">ATP synthase F1 sector epsilon subunit</fullName>
    </alternativeName>
    <alternativeName>
        <fullName evidence="9 11">F-ATPase epsilon subunit</fullName>
    </alternativeName>
</protein>
<keyword evidence="11" id="KW-1003">Cell membrane</keyword>
<sequence length="148" mass="16561">MSRMPFHLMITTPQQILIDRDDIVALRADDASGSFGLLPGHVDFLTVLSPSVVRWRCQAGHQGYCAVNSGVLSLVGHELRIACREGVTGDDLDALEARVHQTRDYQQDNIRQARVEHLRLHTQAVRQLVRYLRPGSETTLHEDGNNAP</sequence>
<dbReference type="EMBL" id="FOPY01000004">
    <property type="protein sequence ID" value="SFH43072.1"/>
    <property type="molecule type" value="Genomic_DNA"/>
</dbReference>
<keyword evidence="5 11" id="KW-0813">Transport</keyword>
<feature type="domain" description="ATP synthase F1 complex delta/epsilon subunit N-terminal" evidence="12">
    <location>
        <begin position="6"/>
        <end position="84"/>
    </location>
</feature>
<keyword evidence="11" id="KW-0066">ATP synthesis</keyword>
<evidence type="ECO:0000256" key="8">
    <source>
        <dbReference type="ARBA" id="ARBA00023196"/>
    </source>
</evidence>
<keyword evidence="7 11" id="KW-0472">Membrane</keyword>
<evidence type="ECO:0000256" key="7">
    <source>
        <dbReference type="ARBA" id="ARBA00023136"/>
    </source>
</evidence>
<evidence type="ECO:0000256" key="11">
    <source>
        <dbReference type="HAMAP-Rule" id="MF_00530"/>
    </source>
</evidence>
<dbReference type="GO" id="GO:0012505">
    <property type="term" value="C:endomembrane system"/>
    <property type="evidence" value="ECO:0007669"/>
    <property type="project" value="UniProtKB-SubCell"/>
</dbReference>
<organism evidence="13 14">
    <name type="scientific">Modicisalibacter xianhensis</name>
    <dbReference type="NCBI Taxonomy" id="442341"/>
    <lineage>
        <taxon>Bacteria</taxon>
        <taxon>Pseudomonadati</taxon>
        <taxon>Pseudomonadota</taxon>
        <taxon>Gammaproteobacteria</taxon>
        <taxon>Oceanospirillales</taxon>
        <taxon>Halomonadaceae</taxon>
        <taxon>Modicisalibacter</taxon>
    </lineage>
</organism>
<dbReference type="SUPFAM" id="SSF51344">
    <property type="entry name" value="Epsilon subunit of F1F0-ATP synthase N-terminal domain"/>
    <property type="match status" value="1"/>
</dbReference>
<gene>
    <name evidence="11" type="primary">atpC</name>
    <name evidence="13" type="ORF">SAMN04487959_10430</name>
</gene>